<evidence type="ECO:0000313" key="2">
    <source>
        <dbReference type="EMBL" id="AWL21419.1"/>
    </source>
</evidence>
<dbReference type="GeneID" id="37502737"/>
<keyword evidence="1" id="KW-0472">Membrane</keyword>
<reference evidence="2" key="1">
    <citation type="journal article" date="2018" name="Mol. Phylogenet. Evol.">
        <title>Mitogenomics reveals phylogenetic relationships of caudofoveate aplacophoran molluscs.</title>
        <authorList>
            <person name="Mikkelsen N.T."/>
            <person name="Kocot K.M."/>
            <person name="Halanych K.M."/>
        </authorList>
    </citation>
    <scope>NUCLEOTIDE SEQUENCE</scope>
</reference>
<dbReference type="EMBL" id="MF579533">
    <property type="protein sequence ID" value="AWL21419.1"/>
    <property type="molecule type" value="Genomic_DNA"/>
</dbReference>
<accession>A0A343YNB2</accession>
<evidence type="ECO:0000256" key="1">
    <source>
        <dbReference type="SAM" id="Phobius"/>
    </source>
</evidence>
<dbReference type="CTD" id="4509"/>
<dbReference type="RefSeq" id="YP_009499356.1">
    <property type="nucleotide sequence ID" value="NC_038081.1"/>
</dbReference>
<geneLocation type="mitochondrion" evidence="2"/>
<name>A0A343YNB2_9MOLL</name>
<sequence length="51" mass="6163">MPQLAPLIWAIFFVCLYIFLFLVSISYFWASNFLFPLTSTILPNKPDYWKW</sequence>
<organism evidence="2">
    <name type="scientific">Scutopus robustus</name>
    <dbReference type="NCBI Taxonomy" id="2109553"/>
    <lineage>
        <taxon>Eukaryota</taxon>
        <taxon>Metazoa</taxon>
        <taxon>Spiralia</taxon>
        <taxon>Lophotrochozoa</taxon>
        <taxon>Mollusca</taxon>
        <taxon>Aplacophora</taxon>
        <taxon>Caudofoveata</taxon>
        <taxon>Limifossorimorpha</taxon>
        <taxon>Limifossorida</taxon>
        <taxon>Scutopodidae</taxon>
        <taxon>Scutopus</taxon>
    </lineage>
</organism>
<keyword evidence="1" id="KW-0812">Transmembrane</keyword>
<dbReference type="AlphaFoldDB" id="A0A343YNB2"/>
<protein>
    <submittedName>
        <fullName evidence="2">ATP synthase F0 subunit 8</fullName>
    </submittedName>
</protein>
<feature type="transmembrane region" description="Helical" evidence="1">
    <location>
        <begin position="7"/>
        <end position="30"/>
    </location>
</feature>
<keyword evidence="2" id="KW-0496">Mitochondrion</keyword>
<proteinExistence type="predicted"/>
<keyword evidence="1" id="KW-1133">Transmembrane helix</keyword>
<gene>
    <name evidence="2" type="primary">ATP8</name>
</gene>